<organism evidence="1 2">
    <name type="scientific">Lithospermum erythrorhizon</name>
    <name type="common">Purple gromwell</name>
    <name type="synonym">Lithospermum officinale var. erythrorhizon</name>
    <dbReference type="NCBI Taxonomy" id="34254"/>
    <lineage>
        <taxon>Eukaryota</taxon>
        <taxon>Viridiplantae</taxon>
        <taxon>Streptophyta</taxon>
        <taxon>Embryophyta</taxon>
        <taxon>Tracheophyta</taxon>
        <taxon>Spermatophyta</taxon>
        <taxon>Magnoliopsida</taxon>
        <taxon>eudicotyledons</taxon>
        <taxon>Gunneridae</taxon>
        <taxon>Pentapetalae</taxon>
        <taxon>asterids</taxon>
        <taxon>lamiids</taxon>
        <taxon>Boraginales</taxon>
        <taxon>Boraginaceae</taxon>
        <taxon>Boraginoideae</taxon>
        <taxon>Lithospermeae</taxon>
        <taxon>Lithospermum</taxon>
    </lineage>
</organism>
<evidence type="ECO:0008006" key="3">
    <source>
        <dbReference type="Google" id="ProtNLM"/>
    </source>
</evidence>
<name>A0AAV3QVG3_LITER</name>
<accession>A0AAV3QVG3</accession>
<protein>
    <recommendedName>
        <fullName evidence="3">Gag-pol polyprotein</fullName>
    </recommendedName>
</protein>
<keyword evidence="2" id="KW-1185">Reference proteome</keyword>
<evidence type="ECO:0000313" key="2">
    <source>
        <dbReference type="Proteomes" id="UP001454036"/>
    </source>
</evidence>
<evidence type="ECO:0000313" key="1">
    <source>
        <dbReference type="EMBL" id="GAA0167276.1"/>
    </source>
</evidence>
<reference evidence="1 2" key="1">
    <citation type="submission" date="2024-01" db="EMBL/GenBank/DDBJ databases">
        <title>The complete chloroplast genome sequence of Lithospermum erythrorhizon: insights into the phylogenetic relationship among Boraginaceae species and the maternal lineages of purple gromwells.</title>
        <authorList>
            <person name="Okada T."/>
            <person name="Watanabe K."/>
        </authorList>
    </citation>
    <scope>NUCLEOTIDE SEQUENCE [LARGE SCALE GENOMIC DNA]</scope>
</reference>
<dbReference type="Proteomes" id="UP001454036">
    <property type="component" value="Unassembled WGS sequence"/>
</dbReference>
<dbReference type="EMBL" id="BAABME010038793">
    <property type="protein sequence ID" value="GAA0167276.1"/>
    <property type="molecule type" value="Genomic_DNA"/>
</dbReference>
<proteinExistence type="predicted"/>
<sequence length="284" mass="32956">MSNEKLVRKVLRTLSKRFAHKVTVIEEAQDLTTMRIDELIGNLTTFEKMFESSYSNKNVGITLQARCEDKLEEDLDETVSLLAKNFNKTLKRFYKKPYSGRNCLGFNDKWIHKGWKNSKFGGSNNGFNQQNKGTGMQWKECKGFGYIQKNQELMKRVEEQRVEICSLEEKIQGMIKGIKMINSRKAVLDEILLQGKRSGDNTRIGFSGESSKNRMTSPSRKWVAVGAKSNHNSERKFNWRFYYCGKKGHIAPYCYKIYGKERSKYGESSDIYFIKSNGLDRMVF</sequence>
<dbReference type="AlphaFoldDB" id="A0AAV3QVG3"/>
<comment type="caution">
    <text evidence="1">The sequence shown here is derived from an EMBL/GenBank/DDBJ whole genome shotgun (WGS) entry which is preliminary data.</text>
</comment>
<gene>
    <name evidence="1" type="ORF">LIER_43786</name>
</gene>